<feature type="region of interest" description="Disordered" evidence="1">
    <location>
        <begin position="62"/>
        <end position="82"/>
    </location>
</feature>
<organism evidence="2 3">
    <name type="scientific">Streptomyces fuscichromogenes</name>
    <dbReference type="NCBI Taxonomy" id="1324013"/>
    <lineage>
        <taxon>Bacteria</taxon>
        <taxon>Bacillati</taxon>
        <taxon>Actinomycetota</taxon>
        <taxon>Actinomycetes</taxon>
        <taxon>Kitasatosporales</taxon>
        <taxon>Streptomycetaceae</taxon>
        <taxon>Streptomyces</taxon>
    </lineage>
</organism>
<dbReference type="InterPro" id="IPR036410">
    <property type="entry name" value="HSP_DnaJ_Cys-rich_dom_sf"/>
</dbReference>
<protein>
    <submittedName>
        <fullName evidence="2">Uncharacterized protein</fullName>
    </submittedName>
</protein>
<name>A0A917XMP8_9ACTN</name>
<evidence type="ECO:0000313" key="2">
    <source>
        <dbReference type="EMBL" id="GGN41231.1"/>
    </source>
</evidence>
<reference evidence="2" key="2">
    <citation type="submission" date="2020-09" db="EMBL/GenBank/DDBJ databases">
        <authorList>
            <person name="Sun Q."/>
            <person name="Zhou Y."/>
        </authorList>
    </citation>
    <scope>NUCLEOTIDE SEQUENCE</scope>
    <source>
        <strain evidence="2">CGMCC 4.7110</strain>
    </source>
</reference>
<evidence type="ECO:0000256" key="1">
    <source>
        <dbReference type="SAM" id="MobiDB-lite"/>
    </source>
</evidence>
<gene>
    <name evidence="2" type="ORF">GCM10011578_089300</name>
</gene>
<dbReference type="Gene3D" id="2.10.230.10">
    <property type="entry name" value="Heat shock protein DnaJ, cysteine-rich domain"/>
    <property type="match status" value="1"/>
</dbReference>
<keyword evidence="3" id="KW-1185">Reference proteome</keyword>
<reference evidence="2" key="1">
    <citation type="journal article" date="2014" name="Int. J. Syst. Evol. Microbiol.">
        <title>Complete genome sequence of Corynebacterium casei LMG S-19264T (=DSM 44701T), isolated from a smear-ripened cheese.</title>
        <authorList>
            <consortium name="US DOE Joint Genome Institute (JGI-PGF)"/>
            <person name="Walter F."/>
            <person name="Albersmeier A."/>
            <person name="Kalinowski J."/>
            <person name="Ruckert C."/>
        </authorList>
    </citation>
    <scope>NUCLEOTIDE SEQUENCE</scope>
    <source>
        <strain evidence="2">CGMCC 4.7110</strain>
    </source>
</reference>
<evidence type="ECO:0000313" key="3">
    <source>
        <dbReference type="Proteomes" id="UP000653411"/>
    </source>
</evidence>
<dbReference type="SUPFAM" id="SSF57938">
    <property type="entry name" value="DnaJ/Hsp40 cysteine-rich domain"/>
    <property type="match status" value="1"/>
</dbReference>
<dbReference type="EMBL" id="BMML01000033">
    <property type="protein sequence ID" value="GGN41231.1"/>
    <property type="molecule type" value="Genomic_DNA"/>
</dbReference>
<accession>A0A917XMP8</accession>
<proteinExistence type="predicted"/>
<sequence>MIDSMTRTRPAPAASDADRRLGEHLPVVVRSQDTRIPARRRAPRTVAEMRARLAEVRDEQSCGACQGSGGHTETTSSGGVTRQNWVRCDSCKGSGSA</sequence>
<dbReference type="Proteomes" id="UP000653411">
    <property type="component" value="Unassembled WGS sequence"/>
</dbReference>
<dbReference type="AlphaFoldDB" id="A0A917XMP8"/>
<feature type="region of interest" description="Disordered" evidence="1">
    <location>
        <begin position="1"/>
        <end position="23"/>
    </location>
</feature>
<comment type="caution">
    <text evidence="2">The sequence shown here is derived from an EMBL/GenBank/DDBJ whole genome shotgun (WGS) entry which is preliminary data.</text>
</comment>